<dbReference type="GeneID" id="5011488"/>
<name>A0BID9_PARTE</name>
<feature type="transmembrane region" description="Helical" evidence="1">
    <location>
        <begin position="475"/>
        <end position="493"/>
    </location>
</feature>
<reference evidence="2 3" key="1">
    <citation type="journal article" date="2006" name="Nature">
        <title>Global trends of whole-genome duplications revealed by the ciliate Paramecium tetraurelia.</title>
        <authorList>
            <consortium name="Genoscope"/>
            <person name="Aury J.-M."/>
            <person name="Jaillon O."/>
            <person name="Duret L."/>
            <person name="Noel B."/>
            <person name="Jubin C."/>
            <person name="Porcel B.M."/>
            <person name="Segurens B."/>
            <person name="Daubin V."/>
            <person name="Anthouard V."/>
            <person name="Aiach N."/>
            <person name="Arnaiz O."/>
            <person name="Billaut A."/>
            <person name="Beisson J."/>
            <person name="Blanc I."/>
            <person name="Bouhouche K."/>
            <person name="Camara F."/>
            <person name="Duharcourt S."/>
            <person name="Guigo R."/>
            <person name="Gogendeau D."/>
            <person name="Katinka M."/>
            <person name="Keller A.-M."/>
            <person name="Kissmehl R."/>
            <person name="Klotz C."/>
            <person name="Koll F."/>
            <person name="Le Moue A."/>
            <person name="Lepere C."/>
            <person name="Malinsky S."/>
            <person name="Nowacki M."/>
            <person name="Nowak J.K."/>
            <person name="Plattner H."/>
            <person name="Poulain J."/>
            <person name="Ruiz F."/>
            <person name="Serrano V."/>
            <person name="Zagulski M."/>
            <person name="Dessen P."/>
            <person name="Betermier M."/>
            <person name="Weissenbach J."/>
            <person name="Scarpelli C."/>
            <person name="Schachter V."/>
            <person name="Sperling L."/>
            <person name="Meyer E."/>
            <person name="Cohen J."/>
            <person name="Wincker P."/>
        </authorList>
    </citation>
    <scope>NUCLEOTIDE SEQUENCE [LARGE SCALE GENOMIC DNA]</scope>
    <source>
        <strain evidence="2 3">Stock d4-2</strain>
    </source>
</reference>
<evidence type="ECO:0000313" key="2">
    <source>
        <dbReference type="EMBL" id="CAK58306.1"/>
    </source>
</evidence>
<dbReference type="eggNOG" id="ENOG502SVH5">
    <property type="taxonomic scope" value="Eukaryota"/>
</dbReference>
<dbReference type="OMA" id="IPILHQF"/>
<sequence length="648" mass="76500">MNSPQNLDQTREEKKEILFENLDVKSFEWRPYKCFIMLYLFNATIALPVFTFKLFYLYVGQIVKSIRFLRIIQVFIEYNLFQCLKAIIFFVCDLAMMLSILMMYLLVGLRYKYTINYEDWAISCLIFLQSQILMSSYVLTISIDRKELDCDFLVSEANMSKLGLGRLYQKLLHQNLSPQKKEELKQENLYKQIRVAMETENIDSTLYYIALESDPGICTIDDIISLNDHSIIQLIEKASKILSNQHDIPLEKKQFEQPINKLKILKELRALGFRGYRHAIDNFLWPHYDYIKVKQEKDPASILLIYLIVLMAKGSFPLFLLLSAENVLDIEFAFFVCFLGMYLNMIILLIDLIKCNDIKGKRYILNVLQTMIIPNKAQDQLEDENDSGKDEIPDDLPYNSDFKLDFSCNLSLESWDNMRRLTLLIDNDWMDYNEAQIAFVFLYFIYLYMNLSSVFLDFDLIPILHQFFQDPILQWNMIVDFTCLAILFLNRVYQGTFYNKTFENIIESIKKLETVYDDKKALFDFYFSSNLMENIQNETYRKITQKIYCSSCDKVIYALASKGVQQTPLQEFLMLAKSQAKQRVFQLCATMKKVKDQIEFDNDNYSHKMLGIYRSNIWTVLSTFGFLGYIFFRGKIKGYLNKHKAKQL</sequence>
<dbReference type="InParanoid" id="A0BID9"/>
<dbReference type="Proteomes" id="UP000000600">
    <property type="component" value="Unassembled WGS sequence"/>
</dbReference>
<evidence type="ECO:0000313" key="3">
    <source>
        <dbReference type="Proteomes" id="UP000000600"/>
    </source>
</evidence>
<gene>
    <name evidence="2" type="ORF">GSPATT00004678001</name>
</gene>
<feature type="transmembrane region" description="Helical" evidence="1">
    <location>
        <begin position="120"/>
        <end position="139"/>
    </location>
</feature>
<dbReference type="RefSeq" id="XP_001425704.1">
    <property type="nucleotide sequence ID" value="XM_001425667.1"/>
</dbReference>
<dbReference type="AlphaFoldDB" id="A0BID9"/>
<keyword evidence="1" id="KW-0472">Membrane</keyword>
<keyword evidence="3" id="KW-1185">Reference proteome</keyword>
<evidence type="ECO:0000256" key="1">
    <source>
        <dbReference type="SAM" id="Phobius"/>
    </source>
</evidence>
<feature type="transmembrane region" description="Helical" evidence="1">
    <location>
        <begin position="437"/>
        <end position="455"/>
    </location>
</feature>
<feature type="transmembrane region" description="Helical" evidence="1">
    <location>
        <begin position="80"/>
        <end position="108"/>
    </location>
</feature>
<feature type="transmembrane region" description="Helical" evidence="1">
    <location>
        <begin position="615"/>
        <end position="632"/>
    </location>
</feature>
<protein>
    <recommendedName>
        <fullName evidence="4">Ion transport domain-containing protein</fullName>
    </recommendedName>
</protein>
<accession>A0BID9</accession>
<keyword evidence="1" id="KW-0812">Transmembrane</keyword>
<proteinExistence type="predicted"/>
<dbReference type="OrthoDB" id="292082at2759"/>
<organism evidence="2 3">
    <name type="scientific">Paramecium tetraurelia</name>
    <dbReference type="NCBI Taxonomy" id="5888"/>
    <lineage>
        <taxon>Eukaryota</taxon>
        <taxon>Sar</taxon>
        <taxon>Alveolata</taxon>
        <taxon>Ciliophora</taxon>
        <taxon>Intramacronucleata</taxon>
        <taxon>Oligohymenophorea</taxon>
        <taxon>Peniculida</taxon>
        <taxon>Parameciidae</taxon>
        <taxon>Paramecium</taxon>
    </lineage>
</organism>
<evidence type="ECO:0008006" key="4">
    <source>
        <dbReference type="Google" id="ProtNLM"/>
    </source>
</evidence>
<keyword evidence="1" id="KW-1133">Transmembrane helix</keyword>
<dbReference type="KEGG" id="ptm:GSPATT00004678001"/>
<feature type="transmembrane region" description="Helical" evidence="1">
    <location>
        <begin position="332"/>
        <end position="353"/>
    </location>
</feature>
<dbReference type="HOGENOM" id="CLU_431793_0_0_1"/>
<feature type="transmembrane region" description="Helical" evidence="1">
    <location>
        <begin position="300"/>
        <end position="320"/>
    </location>
</feature>
<feature type="transmembrane region" description="Helical" evidence="1">
    <location>
        <begin position="36"/>
        <end position="59"/>
    </location>
</feature>
<dbReference type="EMBL" id="CT867997">
    <property type="protein sequence ID" value="CAK58306.1"/>
    <property type="molecule type" value="Genomic_DNA"/>
</dbReference>